<dbReference type="InterPro" id="IPR036390">
    <property type="entry name" value="WH_DNA-bd_sf"/>
</dbReference>
<dbReference type="InterPro" id="IPR035922">
    <property type="entry name" value="3H_dom_sf"/>
</dbReference>
<dbReference type="Gene3D" id="1.10.10.10">
    <property type="entry name" value="Winged helix-like DNA-binding domain superfamily/Winged helix DNA-binding domain"/>
    <property type="match status" value="1"/>
</dbReference>
<organism evidence="4 5">
    <name type="scientific">Blautia pseudococcoides</name>
    <dbReference type="NCBI Taxonomy" id="1796616"/>
    <lineage>
        <taxon>Bacteria</taxon>
        <taxon>Bacillati</taxon>
        <taxon>Bacillota</taxon>
        <taxon>Clostridia</taxon>
        <taxon>Lachnospirales</taxon>
        <taxon>Lachnospiraceae</taxon>
        <taxon>Blautia</taxon>
    </lineage>
</organism>
<feature type="domain" description="Helix-turn-helix type 11" evidence="3">
    <location>
        <begin position="6"/>
        <end position="58"/>
    </location>
</feature>
<evidence type="ECO:0000256" key="1">
    <source>
        <dbReference type="PIRSR" id="PIRSR037847-1"/>
    </source>
</evidence>
<dbReference type="GO" id="GO:0003677">
    <property type="term" value="F:DNA binding"/>
    <property type="evidence" value="ECO:0007669"/>
    <property type="project" value="UniProtKB-KW"/>
</dbReference>
<evidence type="ECO:0000259" key="2">
    <source>
        <dbReference type="Pfam" id="PF02829"/>
    </source>
</evidence>
<dbReference type="InterPro" id="IPR026043">
    <property type="entry name" value="NadR"/>
</dbReference>
<dbReference type="STRING" id="1796616.A4V09_00400"/>
<keyword evidence="1" id="KW-0533">Nickel</keyword>
<evidence type="ECO:0000313" key="4">
    <source>
        <dbReference type="EMBL" id="ANU78485.1"/>
    </source>
</evidence>
<dbReference type="Proteomes" id="UP000092574">
    <property type="component" value="Chromosome"/>
</dbReference>
<dbReference type="Pfam" id="PF08279">
    <property type="entry name" value="HTH_11"/>
    <property type="match status" value="1"/>
</dbReference>
<sequence>MNGEKRRQEILEYIRRSPEPVSGTKLAQRFQVSRQVIVQDIALLRAQDQDILSTHRGYVFHAPVFASRVFYVCHKDSEIMEELNLIVDCGGKVEDVFICHEVYGQLRAELSVDSRKKAAEFVKGIQGGKSSPLKNITSGYHYHTVLADSEQTLDEIGAELMKRGFLAKAGTKIS</sequence>
<name>A0A1C7IFW8_9FIRM</name>
<dbReference type="SUPFAM" id="SSF75500">
    <property type="entry name" value="Putative transcriptional regulator TM1602, C-terminal domain"/>
    <property type="match status" value="1"/>
</dbReference>
<dbReference type="InterPro" id="IPR013196">
    <property type="entry name" value="HTH_11"/>
</dbReference>
<proteinExistence type="predicted"/>
<keyword evidence="5" id="KW-1185">Reference proteome</keyword>
<accession>A0A1C7IFW8</accession>
<dbReference type="GO" id="GO:0046872">
    <property type="term" value="F:metal ion binding"/>
    <property type="evidence" value="ECO:0007669"/>
    <property type="project" value="UniProtKB-KW"/>
</dbReference>
<evidence type="ECO:0000313" key="5">
    <source>
        <dbReference type="Proteomes" id="UP000092574"/>
    </source>
</evidence>
<dbReference type="InterPro" id="IPR036388">
    <property type="entry name" value="WH-like_DNA-bd_sf"/>
</dbReference>
<dbReference type="PIRSF" id="PIRSF037847">
    <property type="entry name" value="NiaR"/>
    <property type="match status" value="1"/>
</dbReference>
<dbReference type="Gene3D" id="3.30.1340.20">
    <property type="entry name" value="3H domain"/>
    <property type="match status" value="1"/>
</dbReference>
<reference evidence="4" key="1">
    <citation type="submission" date="2017-04" db="EMBL/GenBank/DDBJ databases">
        <title>Complete Genome Sequences of Twelve Strains of a Stable Defined Moderately Diverse Mouse Microbiota 2 (sDMDMm2).</title>
        <authorList>
            <person name="Uchimura Y."/>
            <person name="Wyss M."/>
            <person name="Brugiroux S."/>
            <person name="Limenitakis J.P."/>
            <person name="Stecher B."/>
            <person name="McCoy K.D."/>
            <person name="Macpherson A.J."/>
        </authorList>
    </citation>
    <scope>NUCLEOTIDE SEQUENCE</scope>
    <source>
        <strain evidence="4">YL58</strain>
    </source>
</reference>
<dbReference type="PANTHER" id="PTHR40068:SF1">
    <property type="entry name" value="TRANSCRIPTION REPRESSOR NIAR-RELATED"/>
    <property type="match status" value="1"/>
</dbReference>
<dbReference type="OrthoDB" id="9792661at2"/>
<dbReference type="AlphaFoldDB" id="A0A1C7IFW8"/>
<dbReference type="Pfam" id="PF02829">
    <property type="entry name" value="3H"/>
    <property type="match status" value="1"/>
</dbReference>
<dbReference type="KEGG" id="byl:A4V09_00400"/>
<feature type="binding site" evidence="1">
    <location>
        <position position="82"/>
    </location>
    <ligand>
        <name>Ni(2+)</name>
        <dbReference type="ChEBI" id="CHEBI:49786"/>
    </ligand>
</feature>
<dbReference type="PANTHER" id="PTHR40068">
    <property type="entry name" value="TRANSCRIPTION REPRESSOR NIAR-RELATED"/>
    <property type="match status" value="1"/>
</dbReference>
<feature type="binding site" evidence="1">
    <location>
        <position position="143"/>
    </location>
    <ligand>
        <name>Ni(2+)</name>
        <dbReference type="ChEBI" id="CHEBI:49786"/>
    </ligand>
</feature>
<gene>
    <name evidence="4" type="ORF">A4V09_00400</name>
</gene>
<keyword evidence="4" id="KW-0238">DNA-binding</keyword>
<dbReference type="InterPro" id="IPR004173">
    <property type="entry name" value="3H_domain"/>
</dbReference>
<evidence type="ECO:0000259" key="3">
    <source>
        <dbReference type="Pfam" id="PF08279"/>
    </source>
</evidence>
<keyword evidence="1" id="KW-0479">Metal-binding</keyword>
<feature type="binding site" evidence="1">
    <location>
        <position position="141"/>
    </location>
    <ligand>
        <name>Ni(2+)</name>
        <dbReference type="ChEBI" id="CHEBI:49786"/>
    </ligand>
</feature>
<feature type="domain" description="3H" evidence="2">
    <location>
        <begin position="71"/>
        <end position="166"/>
    </location>
</feature>
<feature type="binding site" evidence="1">
    <location>
        <position position="74"/>
    </location>
    <ligand>
        <name>Ni(2+)</name>
        <dbReference type="ChEBI" id="CHEBI:49786"/>
    </ligand>
</feature>
<protein>
    <submittedName>
        <fullName evidence="4">DNA-binding transcriptional regulator</fullName>
    </submittedName>
</protein>
<dbReference type="EMBL" id="CP015405">
    <property type="protein sequence ID" value="ANU78485.1"/>
    <property type="molecule type" value="Genomic_DNA"/>
</dbReference>
<dbReference type="SUPFAM" id="SSF46785">
    <property type="entry name" value="Winged helix' DNA-binding domain"/>
    <property type="match status" value="1"/>
</dbReference>
<dbReference type="RefSeq" id="WP_065544564.1">
    <property type="nucleotide sequence ID" value="NZ_CP015405.2"/>
</dbReference>